<name>A0ABT6N979_9FIRM</name>
<evidence type="ECO:0000259" key="1">
    <source>
        <dbReference type="Pfam" id="PF21941"/>
    </source>
</evidence>
<organism evidence="2 3">
    <name type="scientific">Fusibacter bizertensis</name>
    <dbReference type="NCBI Taxonomy" id="1488331"/>
    <lineage>
        <taxon>Bacteria</taxon>
        <taxon>Bacillati</taxon>
        <taxon>Bacillota</taxon>
        <taxon>Clostridia</taxon>
        <taxon>Eubacteriales</taxon>
        <taxon>Eubacteriales Family XII. Incertae Sedis</taxon>
        <taxon>Fusibacter</taxon>
    </lineage>
</organism>
<keyword evidence="3" id="KW-1185">Reference proteome</keyword>
<comment type="caution">
    <text evidence="2">The sequence shown here is derived from an EMBL/GenBank/DDBJ whole genome shotgun (WGS) entry which is preliminary data.</text>
</comment>
<sequence length="327" mass="39338">MLEHEKIDKKLSKYFSIIKEYIKTENKAGNFDINNYSENFFKEILNKIYKLDLVNLNEIKVNFPAIDLGDLDEGVCFQVTSDNSRDKIITTLSKYEEKELYKKYPDLIILILGAKKSYKELEQKDKYQFDIKSNVIDIEDVILAAKKLKLKKKSEMLHFIEENISLKTGEPNLFERIIEEEVKLPRTFSKYMKFVKNLDDDEYKETFKSYRKLFEEIGNLDIDTRAVLHAIYYKRNKKITDKERTIIFDRNVIYPYLRISKEYLYEKLTVLFDLDWYEPKGERYEQYDSIGWEPDDFDVLYDFFIFCDYLKLDTKVVLKNLDFTCFD</sequence>
<feature type="domain" description="SMEK" evidence="1">
    <location>
        <begin position="11"/>
        <end position="142"/>
    </location>
</feature>
<reference evidence="2 3" key="1">
    <citation type="submission" date="2023-04" db="EMBL/GenBank/DDBJ databases">
        <title>Fusibacter bizertensis strain WBS, isolated from littoral bottom sediments of the Arctic seas - biochemical and genomic analysis.</title>
        <authorList>
            <person name="Brioukhanov A.L."/>
        </authorList>
    </citation>
    <scope>NUCLEOTIDE SEQUENCE [LARGE SCALE GENOMIC DNA]</scope>
    <source>
        <strain evidence="2 3">WBS</strain>
    </source>
</reference>
<accession>A0ABT6N979</accession>
<protein>
    <submittedName>
        <fullName evidence="2">SMEK domain-containing protein</fullName>
    </submittedName>
</protein>
<dbReference type="InterPro" id="IPR047740">
    <property type="entry name" value="SMEK_dom"/>
</dbReference>
<dbReference type="Proteomes" id="UP001158045">
    <property type="component" value="Unassembled WGS sequence"/>
</dbReference>
<evidence type="ECO:0000313" key="2">
    <source>
        <dbReference type="EMBL" id="MDH8676965.1"/>
    </source>
</evidence>
<evidence type="ECO:0000313" key="3">
    <source>
        <dbReference type="Proteomes" id="UP001158045"/>
    </source>
</evidence>
<gene>
    <name evidence="2" type="ORF">QE109_02335</name>
</gene>
<proteinExistence type="predicted"/>
<dbReference type="Pfam" id="PF21941">
    <property type="entry name" value="SMEK_N"/>
    <property type="match status" value="1"/>
</dbReference>
<dbReference type="RefSeq" id="WP_281092765.1">
    <property type="nucleotide sequence ID" value="NZ_JARYZI010000001.1"/>
</dbReference>
<dbReference type="EMBL" id="JARYZI010000001">
    <property type="protein sequence ID" value="MDH8676965.1"/>
    <property type="molecule type" value="Genomic_DNA"/>
</dbReference>
<dbReference type="NCBIfam" id="NF033859">
    <property type="entry name" value="SMEK_N"/>
    <property type="match status" value="1"/>
</dbReference>